<proteinExistence type="predicted"/>
<dbReference type="EMBL" id="CATNWA010007521">
    <property type="protein sequence ID" value="CAI9554233.1"/>
    <property type="molecule type" value="Genomic_DNA"/>
</dbReference>
<dbReference type="Proteomes" id="UP001162483">
    <property type="component" value="Unassembled WGS sequence"/>
</dbReference>
<protein>
    <submittedName>
        <fullName evidence="1">Uncharacterized protein</fullName>
    </submittedName>
</protein>
<organism evidence="1 2">
    <name type="scientific">Staurois parvus</name>
    <dbReference type="NCBI Taxonomy" id="386267"/>
    <lineage>
        <taxon>Eukaryota</taxon>
        <taxon>Metazoa</taxon>
        <taxon>Chordata</taxon>
        <taxon>Craniata</taxon>
        <taxon>Vertebrata</taxon>
        <taxon>Euteleostomi</taxon>
        <taxon>Amphibia</taxon>
        <taxon>Batrachia</taxon>
        <taxon>Anura</taxon>
        <taxon>Neobatrachia</taxon>
        <taxon>Ranoidea</taxon>
        <taxon>Ranidae</taxon>
        <taxon>Staurois</taxon>
    </lineage>
</organism>
<comment type="caution">
    <text evidence="1">The sequence shown here is derived from an EMBL/GenBank/DDBJ whole genome shotgun (WGS) entry which is preliminary data.</text>
</comment>
<reference evidence="1" key="1">
    <citation type="submission" date="2023-05" db="EMBL/GenBank/DDBJ databases">
        <authorList>
            <person name="Stuckert A."/>
        </authorList>
    </citation>
    <scope>NUCLEOTIDE SEQUENCE</scope>
</reference>
<sequence>MGPPPKVTPVTVRTFDLQKRFTLMMEEVSTTSWQYSSQDS</sequence>
<keyword evidence="2" id="KW-1185">Reference proteome</keyword>
<gene>
    <name evidence="1" type="ORF">SPARVUS_LOCUS4181456</name>
</gene>
<evidence type="ECO:0000313" key="1">
    <source>
        <dbReference type="EMBL" id="CAI9554233.1"/>
    </source>
</evidence>
<evidence type="ECO:0000313" key="2">
    <source>
        <dbReference type="Proteomes" id="UP001162483"/>
    </source>
</evidence>
<name>A0ABN9C2W2_9NEOB</name>
<accession>A0ABN9C2W2</accession>